<accession>A0ABS2SVT9</accession>
<feature type="compositionally biased region" description="Basic and acidic residues" evidence="1">
    <location>
        <begin position="21"/>
        <end position="42"/>
    </location>
</feature>
<evidence type="ECO:0000256" key="1">
    <source>
        <dbReference type="SAM" id="MobiDB-lite"/>
    </source>
</evidence>
<comment type="caution">
    <text evidence="2">The sequence shown here is derived from an EMBL/GenBank/DDBJ whole genome shotgun (WGS) entry which is preliminary data.</text>
</comment>
<name>A0ABS2SVT9_9BACI</name>
<feature type="region of interest" description="Disordered" evidence="1">
    <location>
        <begin position="1"/>
        <end position="64"/>
    </location>
</feature>
<gene>
    <name evidence="2" type="ORF">JOC54_001618</name>
</gene>
<dbReference type="RefSeq" id="WP_204465538.1">
    <property type="nucleotide sequence ID" value="NZ_JAFBCV010000004.1"/>
</dbReference>
<reference evidence="2" key="1">
    <citation type="submission" date="2021-01" db="EMBL/GenBank/DDBJ databases">
        <title>Genomic Encyclopedia of Type Strains, Phase IV (KMG-IV): sequencing the most valuable type-strain genomes for metagenomic binning, comparative biology and taxonomic classification.</title>
        <authorList>
            <person name="Goeker M."/>
        </authorList>
    </citation>
    <scope>NUCLEOTIDE SEQUENCE</scope>
    <source>
        <strain evidence="2">DSM 21943</strain>
    </source>
</reference>
<dbReference type="Proteomes" id="UP001179280">
    <property type="component" value="Unassembled WGS sequence"/>
</dbReference>
<protein>
    <submittedName>
        <fullName evidence="2">Uncharacterized protein</fullName>
    </submittedName>
</protein>
<evidence type="ECO:0000313" key="2">
    <source>
        <dbReference type="EMBL" id="MBM7838362.1"/>
    </source>
</evidence>
<evidence type="ECO:0000313" key="3">
    <source>
        <dbReference type="Proteomes" id="UP001179280"/>
    </source>
</evidence>
<keyword evidence="3" id="KW-1185">Reference proteome</keyword>
<organism evidence="2 3">
    <name type="scientific">Shouchella xiaoxiensis</name>
    <dbReference type="NCBI Taxonomy" id="766895"/>
    <lineage>
        <taxon>Bacteria</taxon>
        <taxon>Bacillati</taxon>
        <taxon>Bacillota</taxon>
        <taxon>Bacilli</taxon>
        <taxon>Bacillales</taxon>
        <taxon>Bacillaceae</taxon>
        <taxon>Shouchella</taxon>
    </lineage>
</organism>
<feature type="compositionally biased region" description="Basic and acidic residues" evidence="1">
    <location>
        <begin position="54"/>
        <end position="63"/>
    </location>
</feature>
<sequence>MPSPRWNRADTVLWREQSPQLEKESKRGEGDVNDESNHRARVAEGNGVAAADNRAQEAAEPKQGRIRSLFRGGITLKL</sequence>
<dbReference type="EMBL" id="JAFBCV010000004">
    <property type="protein sequence ID" value="MBM7838362.1"/>
    <property type="molecule type" value="Genomic_DNA"/>
</dbReference>
<proteinExistence type="predicted"/>